<evidence type="ECO:0000313" key="3">
    <source>
        <dbReference type="EMBL" id="QOL82996.1"/>
    </source>
</evidence>
<keyword evidence="4" id="KW-1185">Reference proteome</keyword>
<dbReference type="SUPFAM" id="SSF55961">
    <property type="entry name" value="Bet v1-like"/>
    <property type="match status" value="1"/>
</dbReference>
<proteinExistence type="inferred from homology"/>
<evidence type="ECO:0000259" key="2">
    <source>
        <dbReference type="Pfam" id="PF08327"/>
    </source>
</evidence>
<comment type="similarity">
    <text evidence="1">Belongs to the AHA1 family.</text>
</comment>
<evidence type="ECO:0000313" key="4">
    <source>
        <dbReference type="Proteomes" id="UP000594118"/>
    </source>
</evidence>
<name>A0A7L9WU65_9RHOB</name>
<dbReference type="AlphaFoldDB" id="A0A7L9WU65"/>
<dbReference type="Gene3D" id="3.30.530.20">
    <property type="match status" value="1"/>
</dbReference>
<dbReference type="CDD" id="cd08896">
    <property type="entry name" value="SRPBCC_CalC_Aha1-like_3"/>
    <property type="match status" value="1"/>
</dbReference>
<accession>A0A7L9WU65</accession>
<dbReference type="EMBL" id="CP045201">
    <property type="protein sequence ID" value="QOL82996.1"/>
    <property type="molecule type" value="Genomic_DNA"/>
</dbReference>
<dbReference type="KEGG" id="pshq:F3W81_20440"/>
<reference evidence="3 4" key="1">
    <citation type="submission" date="2019-10" db="EMBL/GenBank/DDBJ databases">
        <title>Pseudopuniceibacterium sp. HQ09 islated from Antarctica.</title>
        <authorList>
            <person name="Liao L."/>
            <person name="Su S."/>
            <person name="Chen B."/>
            <person name="Yu Y."/>
        </authorList>
    </citation>
    <scope>NUCLEOTIDE SEQUENCE [LARGE SCALE GENOMIC DNA]</scope>
    <source>
        <strain evidence="3 4">HQ09</strain>
    </source>
</reference>
<dbReference type="InterPro" id="IPR013538">
    <property type="entry name" value="ASHA1/2-like_C"/>
</dbReference>
<sequence length="154" mass="16571">MTSDLDLHLTRTIPASPDAVWRCWTDPALLMQWFTPAPVETVEAVIEPRSGGRFYTKMRLPDGTEIASEGCVLAADPGRLLSFTDALGAGFRPTGAGFMTAIVTFDAVAAGTRYSAMLLHASSEERARHEEMGFHEGWGAAANQLSDLAKKISG</sequence>
<organism evidence="3 4">
    <name type="scientific">Pseudooceanicola spongiae</name>
    <dbReference type="NCBI Taxonomy" id="2613965"/>
    <lineage>
        <taxon>Bacteria</taxon>
        <taxon>Pseudomonadati</taxon>
        <taxon>Pseudomonadota</taxon>
        <taxon>Alphaproteobacteria</taxon>
        <taxon>Rhodobacterales</taxon>
        <taxon>Paracoccaceae</taxon>
        <taxon>Pseudooceanicola</taxon>
    </lineage>
</organism>
<dbReference type="Pfam" id="PF08327">
    <property type="entry name" value="AHSA1"/>
    <property type="match status" value="1"/>
</dbReference>
<gene>
    <name evidence="3" type="ORF">F3W81_20440</name>
</gene>
<feature type="domain" description="Activator of Hsp90 ATPase homologue 1/2-like C-terminal" evidence="2">
    <location>
        <begin position="15"/>
        <end position="148"/>
    </location>
</feature>
<dbReference type="Proteomes" id="UP000594118">
    <property type="component" value="Chromosome"/>
</dbReference>
<protein>
    <submittedName>
        <fullName evidence="3">Polyketide cyclase</fullName>
    </submittedName>
</protein>
<dbReference type="RefSeq" id="WP_193081422.1">
    <property type="nucleotide sequence ID" value="NZ_CP045201.1"/>
</dbReference>
<evidence type="ECO:0000256" key="1">
    <source>
        <dbReference type="ARBA" id="ARBA00006817"/>
    </source>
</evidence>
<dbReference type="InterPro" id="IPR023393">
    <property type="entry name" value="START-like_dom_sf"/>
</dbReference>